<organism evidence="1">
    <name type="scientific">uncultured Caudovirales phage</name>
    <dbReference type="NCBI Taxonomy" id="2100421"/>
    <lineage>
        <taxon>Viruses</taxon>
        <taxon>Duplodnaviria</taxon>
        <taxon>Heunggongvirae</taxon>
        <taxon>Uroviricota</taxon>
        <taxon>Caudoviricetes</taxon>
        <taxon>Peduoviridae</taxon>
        <taxon>Maltschvirus</taxon>
        <taxon>Maltschvirus maltsch</taxon>
    </lineage>
</organism>
<name>A0A6J5M9W2_9CAUD</name>
<evidence type="ECO:0000313" key="1">
    <source>
        <dbReference type="EMBL" id="CAB4142010.1"/>
    </source>
</evidence>
<sequence>MAEQKANFRFGWKHNLPFLPKNMLIAVFYLEPDLANKVIESSSAIKVFLALGGKPEYANCLVAEMRL</sequence>
<protein>
    <submittedName>
        <fullName evidence="1">Uncharacterized protein</fullName>
    </submittedName>
</protein>
<accession>A0A6J5M9W2</accession>
<reference evidence="1" key="1">
    <citation type="submission" date="2020-04" db="EMBL/GenBank/DDBJ databases">
        <authorList>
            <person name="Chiriac C."/>
            <person name="Salcher M."/>
            <person name="Ghai R."/>
            <person name="Kavagutti S V."/>
        </authorList>
    </citation>
    <scope>NUCLEOTIDE SEQUENCE</scope>
</reference>
<dbReference type="EMBL" id="LR796403">
    <property type="protein sequence ID" value="CAB4142010.1"/>
    <property type="molecule type" value="Genomic_DNA"/>
</dbReference>
<gene>
    <name evidence="1" type="ORF">UFOVP423_31</name>
</gene>
<proteinExistence type="predicted"/>